<feature type="chain" id="PRO_5022748827" evidence="3">
    <location>
        <begin position="31"/>
        <end position="376"/>
    </location>
</feature>
<dbReference type="EMBL" id="ML210204">
    <property type="protein sequence ID" value="TFK24235.1"/>
    <property type="molecule type" value="Genomic_DNA"/>
</dbReference>
<feature type="domain" description="AB hydrolase-1" evidence="4">
    <location>
        <begin position="71"/>
        <end position="348"/>
    </location>
</feature>
<dbReference type="InterPro" id="IPR000073">
    <property type="entry name" value="AB_hydrolase_1"/>
</dbReference>
<evidence type="ECO:0000256" key="1">
    <source>
        <dbReference type="ARBA" id="ARBA00022801"/>
    </source>
</evidence>
<keyword evidence="3" id="KW-0732">Signal</keyword>
<comment type="similarity">
    <text evidence="2">Belongs to the AB hydrolase superfamily. Epoxide hydrolase family.</text>
</comment>
<dbReference type="InterPro" id="IPR000639">
    <property type="entry name" value="Epox_hydrolase-like"/>
</dbReference>
<gene>
    <name evidence="5" type="ORF">FA15DRAFT_742040</name>
</gene>
<sequence length="376" mass="42188">MFPKVFSSSSLRAIATTLLLASSWRICATAFDLAQFSKSSASCKAVNRAANNIIVDLELRYVDVNPHEESTIIMVHGWPGIWSTWARQIEEFGKDHRLIVPNLRGFGDSGHPGDVRSSGTMGDFVGDLVCILEAAGVSHAICMGHDWGAAICYEAVRSRPDIFVGAVGAAIPYVPAHGPFLPISALTSQLPKLTYQLFFDRRLDEAASELDADIRRTLRGTFRTVASPPPSEFLTSSTTFLGAWNGIDIPPVPFFTAQEEDYYIQEMSISGYRNTLQLYTTENRQLSWELAHNHGNHTVDRPVLGVYPSKDPVADWGLLQELIKTKDFISDYEYEFIHAAHWLHLEEPKRFNKMVRTWIQKKYPRSTRDAVHGDEL</sequence>
<name>A0A5C3KVI4_COPMA</name>
<dbReference type="Pfam" id="PF00561">
    <property type="entry name" value="Abhydrolase_1"/>
    <property type="match status" value="1"/>
</dbReference>
<evidence type="ECO:0000313" key="6">
    <source>
        <dbReference type="Proteomes" id="UP000307440"/>
    </source>
</evidence>
<reference evidence="5 6" key="1">
    <citation type="journal article" date="2019" name="Nat. Ecol. Evol.">
        <title>Megaphylogeny resolves global patterns of mushroom evolution.</title>
        <authorList>
            <person name="Varga T."/>
            <person name="Krizsan K."/>
            <person name="Foldi C."/>
            <person name="Dima B."/>
            <person name="Sanchez-Garcia M."/>
            <person name="Sanchez-Ramirez S."/>
            <person name="Szollosi G.J."/>
            <person name="Szarkandi J.G."/>
            <person name="Papp V."/>
            <person name="Albert L."/>
            <person name="Andreopoulos W."/>
            <person name="Angelini C."/>
            <person name="Antonin V."/>
            <person name="Barry K.W."/>
            <person name="Bougher N.L."/>
            <person name="Buchanan P."/>
            <person name="Buyck B."/>
            <person name="Bense V."/>
            <person name="Catcheside P."/>
            <person name="Chovatia M."/>
            <person name="Cooper J."/>
            <person name="Damon W."/>
            <person name="Desjardin D."/>
            <person name="Finy P."/>
            <person name="Geml J."/>
            <person name="Haridas S."/>
            <person name="Hughes K."/>
            <person name="Justo A."/>
            <person name="Karasinski D."/>
            <person name="Kautmanova I."/>
            <person name="Kiss B."/>
            <person name="Kocsube S."/>
            <person name="Kotiranta H."/>
            <person name="LaButti K.M."/>
            <person name="Lechner B.E."/>
            <person name="Liimatainen K."/>
            <person name="Lipzen A."/>
            <person name="Lukacs Z."/>
            <person name="Mihaltcheva S."/>
            <person name="Morgado L.N."/>
            <person name="Niskanen T."/>
            <person name="Noordeloos M.E."/>
            <person name="Ohm R.A."/>
            <person name="Ortiz-Santana B."/>
            <person name="Ovrebo C."/>
            <person name="Racz N."/>
            <person name="Riley R."/>
            <person name="Savchenko A."/>
            <person name="Shiryaev A."/>
            <person name="Soop K."/>
            <person name="Spirin V."/>
            <person name="Szebenyi C."/>
            <person name="Tomsovsky M."/>
            <person name="Tulloss R.E."/>
            <person name="Uehling J."/>
            <person name="Grigoriev I.V."/>
            <person name="Vagvolgyi C."/>
            <person name="Papp T."/>
            <person name="Martin F.M."/>
            <person name="Miettinen O."/>
            <person name="Hibbett D.S."/>
            <person name="Nagy L.G."/>
        </authorList>
    </citation>
    <scope>NUCLEOTIDE SEQUENCE [LARGE SCALE GENOMIC DNA]</scope>
    <source>
        <strain evidence="5 6">CBS 121175</strain>
    </source>
</reference>
<dbReference type="AlphaFoldDB" id="A0A5C3KVI4"/>
<dbReference type="STRING" id="230819.A0A5C3KVI4"/>
<evidence type="ECO:0000313" key="5">
    <source>
        <dbReference type="EMBL" id="TFK24235.1"/>
    </source>
</evidence>
<evidence type="ECO:0000256" key="3">
    <source>
        <dbReference type="SAM" id="SignalP"/>
    </source>
</evidence>
<evidence type="ECO:0000259" key="4">
    <source>
        <dbReference type="Pfam" id="PF00561"/>
    </source>
</evidence>
<dbReference type="PANTHER" id="PTHR43329">
    <property type="entry name" value="EPOXIDE HYDROLASE"/>
    <property type="match status" value="1"/>
</dbReference>
<dbReference type="GO" id="GO:0016787">
    <property type="term" value="F:hydrolase activity"/>
    <property type="evidence" value="ECO:0007669"/>
    <property type="project" value="UniProtKB-KW"/>
</dbReference>
<dbReference type="SUPFAM" id="SSF53474">
    <property type="entry name" value="alpha/beta-Hydrolases"/>
    <property type="match status" value="1"/>
</dbReference>
<dbReference type="Gene3D" id="3.40.50.1820">
    <property type="entry name" value="alpha/beta hydrolase"/>
    <property type="match status" value="1"/>
</dbReference>
<keyword evidence="6" id="KW-1185">Reference proteome</keyword>
<dbReference type="Proteomes" id="UP000307440">
    <property type="component" value="Unassembled WGS sequence"/>
</dbReference>
<evidence type="ECO:0000256" key="2">
    <source>
        <dbReference type="ARBA" id="ARBA00038334"/>
    </source>
</evidence>
<protein>
    <submittedName>
        <fullName evidence="5">Alpha/beta-hydrolase</fullName>
    </submittedName>
</protein>
<proteinExistence type="inferred from homology"/>
<organism evidence="5 6">
    <name type="scientific">Coprinopsis marcescibilis</name>
    <name type="common">Agaric fungus</name>
    <name type="synonym">Psathyrella marcescibilis</name>
    <dbReference type="NCBI Taxonomy" id="230819"/>
    <lineage>
        <taxon>Eukaryota</taxon>
        <taxon>Fungi</taxon>
        <taxon>Dikarya</taxon>
        <taxon>Basidiomycota</taxon>
        <taxon>Agaricomycotina</taxon>
        <taxon>Agaricomycetes</taxon>
        <taxon>Agaricomycetidae</taxon>
        <taxon>Agaricales</taxon>
        <taxon>Agaricineae</taxon>
        <taxon>Psathyrellaceae</taxon>
        <taxon>Coprinopsis</taxon>
    </lineage>
</organism>
<feature type="signal peptide" evidence="3">
    <location>
        <begin position="1"/>
        <end position="30"/>
    </location>
</feature>
<dbReference type="InterPro" id="IPR029058">
    <property type="entry name" value="AB_hydrolase_fold"/>
</dbReference>
<accession>A0A5C3KVI4</accession>
<dbReference type="OrthoDB" id="408373at2759"/>
<keyword evidence="1 5" id="KW-0378">Hydrolase</keyword>
<dbReference type="PRINTS" id="PR00412">
    <property type="entry name" value="EPOXHYDRLASE"/>
</dbReference>